<organism evidence="1 2">
    <name type="scientific">Clostridium gasigenes</name>
    <dbReference type="NCBI Taxonomy" id="94869"/>
    <lineage>
        <taxon>Bacteria</taxon>
        <taxon>Bacillati</taxon>
        <taxon>Bacillota</taxon>
        <taxon>Clostridia</taxon>
        <taxon>Eubacteriales</taxon>
        <taxon>Clostridiaceae</taxon>
        <taxon>Clostridium</taxon>
    </lineage>
</organism>
<protein>
    <submittedName>
        <fullName evidence="1">Uncharacterized protein</fullName>
    </submittedName>
</protein>
<dbReference type="Proteomes" id="UP000198597">
    <property type="component" value="Unassembled WGS sequence"/>
</dbReference>
<gene>
    <name evidence="1" type="ORF">SAMN04488529_11673</name>
</gene>
<sequence>MISGEFEYYKELKILNKENEDVFYFDIKNKLLCNKGWRGRNIYIKLIVFENDLEEVMKVVREDISKIEVYSDILKDKYEEEVRDLYIKYIEIQASRASDRNQYKEVCRIIEKFRKVSDNNKIEEIKKKLRGLYRKRPAFIDELSRG</sequence>
<dbReference type="AlphaFoldDB" id="A0A1H0VH43"/>
<dbReference type="EMBL" id="FNJM01000016">
    <property type="protein sequence ID" value="SDP77671.1"/>
    <property type="molecule type" value="Genomic_DNA"/>
</dbReference>
<evidence type="ECO:0000313" key="1">
    <source>
        <dbReference type="EMBL" id="SDP77671.1"/>
    </source>
</evidence>
<reference evidence="1 2" key="1">
    <citation type="submission" date="2016-10" db="EMBL/GenBank/DDBJ databases">
        <authorList>
            <person name="de Groot N.N."/>
        </authorList>
    </citation>
    <scope>NUCLEOTIDE SEQUENCE [LARGE SCALE GENOMIC DNA]</scope>
    <source>
        <strain evidence="1 2">DSM 12272</strain>
    </source>
</reference>
<name>A0A1H0VH43_9CLOT</name>
<accession>A0A1H0VH43</accession>
<proteinExistence type="predicted"/>
<evidence type="ECO:0000313" key="2">
    <source>
        <dbReference type="Proteomes" id="UP000198597"/>
    </source>
</evidence>
<keyword evidence="2" id="KW-1185">Reference proteome</keyword>
<dbReference type="RefSeq" id="WP_242874010.1">
    <property type="nucleotide sequence ID" value="NZ_FNJM01000016.1"/>
</dbReference>